<keyword evidence="5" id="KW-0378">Hydrolase</keyword>
<keyword evidence="8" id="KW-1133">Transmembrane helix</keyword>
<reference evidence="9 10" key="1">
    <citation type="submission" date="2024-01" db="EMBL/GenBank/DDBJ databases">
        <title>The genomes of 5 underutilized Papilionoideae crops provide insights into root nodulation and disease resistanc.</title>
        <authorList>
            <person name="Yuan L."/>
        </authorList>
    </citation>
    <scope>NUCLEOTIDE SEQUENCE [LARGE SCALE GENOMIC DNA]</scope>
    <source>
        <strain evidence="9">ZHUSHIDOU_FW_LH</strain>
        <tissue evidence="9">Leaf</tissue>
    </source>
</reference>
<evidence type="ECO:0000256" key="1">
    <source>
        <dbReference type="ARBA" id="ARBA00001946"/>
    </source>
</evidence>
<dbReference type="GO" id="GO:0004427">
    <property type="term" value="F:inorganic diphosphate phosphatase activity"/>
    <property type="evidence" value="ECO:0007669"/>
    <property type="project" value="UniProtKB-EC"/>
</dbReference>
<dbReference type="GO" id="GO:0005737">
    <property type="term" value="C:cytoplasm"/>
    <property type="evidence" value="ECO:0007669"/>
    <property type="project" value="InterPro"/>
</dbReference>
<evidence type="ECO:0000313" key="10">
    <source>
        <dbReference type="Proteomes" id="UP001372338"/>
    </source>
</evidence>
<evidence type="ECO:0000256" key="2">
    <source>
        <dbReference type="ARBA" id="ARBA00006220"/>
    </source>
</evidence>
<evidence type="ECO:0000313" key="9">
    <source>
        <dbReference type="EMBL" id="KAK7257252.1"/>
    </source>
</evidence>
<evidence type="ECO:0000256" key="7">
    <source>
        <dbReference type="ARBA" id="ARBA00047820"/>
    </source>
</evidence>
<keyword evidence="8" id="KW-0812">Transmembrane</keyword>
<sequence length="84" mass="9463">MVVLGFSQSDAEAVLSNVVEIGEMERVKQRKIGEVLGVKPLAALAMIDEGELDRKIVAILLNDPKASLAIFFLFFMYFYYYLTL</sequence>
<comment type="similarity">
    <text evidence="2">Belongs to the PPase family.</text>
</comment>
<dbReference type="GO" id="GO:0006796">
    <property type="term" value="P:phosphate-containing compound metabolic process"/>
    <property type="evidence" value="ECO:0007669"/>
    <property type="project" value="InterPro"/>
</dbReference>
<evidence type="ECO:0000256" key="3">
    <source>
        <dbReference type="ARBA" id="ARBA00012146"/>
    </source>
</evidence>
<keyword evidence="10" id="KW-1185">Reference proteome</keyword>
<dbReference type="GO" id="GO:0000287">
    <property type="term" value="F:magnesium ion binding"/>
    <property type="evidence" value="ECO:0007669"/>
    <property type="project" value="InterPro"/>
</dbReference>
<keyword evidence="8" id="KW-0472">Membrane</keyword>
<keyword evidence="6" id="KW-0460">Magnesium</keyword>
<comment type="caution">
    <text evidence="9">The sequence shown here is derived from an EMBL/GenBank/DDBJ whole genome shotgun (WGS) entry which is preliminary data.</text>
</comment>
<name>A0AAN9EGU7_CROPI</name>
<organism evidence="9 10">
    <name type="scientific">Crotalaria pallida</name>
    <name type="common">Smooth rattlebox</name>
    <name type="synonym">Crotalaria striata</name>
    <dbReference type="NCBI Taxonomy" id="3830"/>
    <lineage>
        <taxon>Eukaryota</taxon>
        <taxon>Viridiplantae</taxon>
        <taxon>Streptophyta</taxon>
        <taxon>Embryophyta</taxon>
        <taxon>Tracheophyta</taxon>
        <taxon>Spermatophyta</taxon>
        <taxon>Magnoliopsida</taxon>
        <taxon>eudicotyledons</taxon>
        <taxon>Gunneridae</taxon>
        <taxon>Pentapetalae</taxon>
        <taxon>rosids</taxon>
        <taxon>fabids</taxon>
        <taxon>Fabales</taxon>
        <taxon>Fabaceae</taxon>
        <taxon>Papilionoideae</taxon>
        <taxon>50 kb inversion clade</taxon>
        <taxon>genistoids sensu lato</taxon>
        <taxon>core genistoids</taxon>
        <taxon>Crotalarieae</taxon>
        <taxon>Crotalaria</taxon>
    </lineage>
</organism>
<dbReference type="EMBL" id="JAYWIO010000006">
    <property type="protein sequence ID" value="KAK7257252.1"/>
    <property type="molecule type" value="Genomic_DNA"/>
</dbReference>
<proteinExistence type="inferred from homology"/>
<protein>
    <recommendedName>
        <fullName evidence="3">inorganic diphosphatase</fullName>
        <ecNumber evidence="3">3.6.1.1</ecNumber>
    </recommendedName>
</protein>
<dbReference type="InterPro" id="IPR036649">
    <property type="entry name" value="Pyrophosphatase_sf"/>
</dbReference>
<gene>
    <name evidence="9" type="ORF">RIF29_31095</name>
</gene>
<dbReference type="InterPro" id="IPR008162">
    <property type="entry name" value="Pyrophosphatase"/>
</dbReference>
<dbReference type="Pfam" id="PF00719">
    <property type="entry name" value="Pyrophosphatase"/>
    <property type="match status" value="1"/>
</dbReference>
<comment type="cofactor">
    <cofactor evidence="1">
        <name>Mg(2+)</name>
        <dbReference type="ChEBI" id="CHEBI:18420"/>
    </cofactor>
</comment>
<evidence type="ECO:0000256" key="5">
    <source>
        <dbReference type="ARBA" id="ARBA00022801"/>
    </source>
</evidence>
<dbReference type="AlphaFoldDB" id="A0AAN9EGU7"/>
<dbReference type="SUPFAM" id="SSF50324">
    <property type="entry name" value="Inorganic pyrophosphatase"/>
    <property type="match status" value="1"/>
</dbReference>
<dbReference type="Gene3D" id="3.90.80.10">
    <property type="entry name" value="Inorganic pyrophosphatase"/>
    <property type="match status" value="1"/>
</dbReference>
<evidence type="ECO:0000256" key="6">
    <source>
        <dbReference type="ARBA" id="ARBA00022842"/>
    </source>
</evidence>
<evidence type="ECO:0000256" key="8">
    <source>
        <dbReference type="SAM" id="Phobius"/>
    </source>
</evidence>
<dbReference type="Proteomes" id="UP001372338">
    <property type="component" value="Unassembled WGS sequence"/>
</dbReference>
<feature type="transmembrane region" description="Helical" evidence="8">
    <location>
        <begin position="66"/>
        <end position="82"/>
    </location>
</feature>
<evidence type="ECO:0000256" key="4">
    <source>
        <dbReference type="ARBA" id="ARBA00022723"/>
    </source>
</evidence>
<comment type="catalytic activity">
    <reaction evidence="7">
        <text>diphosphate + H2O = 2 phosphate + H(+)</text>
        <dbReference type="Rhea" id="RHEA:24576"/>
        <dbReference type="ChEBI" id="CHEBI:15377"/>
        <dbReference type="ChEBI" id="CHEBI:15378"/>
        <dbReference type="ChEBI" id="CHEBI:33019"/>
        <dbReference type="ChEBI" id="CHEBI:43474"/>
        <dbReference type="EC" id="3.6.1.1"/>
    </reaction>
</comment>
<dbReference type="EC" id="3.6.1.1" evidence="3"/>
<accession>A0AAN9EGU7</accession>
<keyword evidence="4" id="KW-0479">Metal-binding</keyword>